<name>A0A1Y2C5H0_9FUNG</name>
<sequence>MSAKTVDPDTLASWIKDPTLKQNVDYLVVDVRDNDFAGGNIKGAVNIPAHELQADPHSFDDLLSVPKRLVFHCLLSQVRGPKTANVYLRTVGAAEGQEIYVLTGGFSNWQSKYGKDTTLTENYNQSLWENGGYD</sequence>
<dbReference type="GO" id="GO:0005737">
    <property type="term" value="C:cytoplasm"/>
    <property type="evidence" value="ECO:0007669"/>
    <property type="project" value="TreeGrafter"/>
</dbReference>
<gene>
    <name evidence="2" type="ORF">BCR33DRAFT_680554</name>
</gene>
<comment type="caution">
    <text evidence="2">The sequence shown here is derived from an EMBL/GenBank/DDBJ whole genome shotgun (WGS) entry which is preliminary data.</text>
</comment>
<evidence type="ECO:0000313" key="2">
    <source>
        <dbReference type="EMBL" id="ORY42186.1"/>
    </source>
</evidence>
<evidence type="ECO:0000313" key="3">
    <source>
        <dbReference type="Proteomes" id="UP000193642"/>
    </source>
</evidence>
<feature type="domain" description="Rhodanese" evidence="1">
    <location>
        <begin position="22"/>
        <end position="118"/>
    </location>
</feature>
<dbReference type="SMART" id="SM00450">
    <property type="entry name" value="RHOD"/>
    <property type="match status" value="1"/>
</dbReference>
<organism evidence="2 3">
    <name type="scientific">Rhizoclosmatium globosum</name>
    <dbReference type="NCBI Taxonomy" id="329046"/>
    <lineage>
        <taxon>Eukaryota</taxon>
        <taxon>Fungi</taxon>
        <taxon>Fungi incertae sedis</taxon>
        <taxon>Chytridiomycota</taxon>
        <taxon>Chytridiomycota incertae sedis</taxon>
        <taxon>Chytridiomycetes</taxon>
        <taxon>Chytridiales</taxon>
        <taxon>Chytriomycetaceae</taxon>
        <taxon>Rhizoclosmatium</taxon>
    </lineage>
</organism>
<dbReference type="AlphaFoldDB" id="A0A1Y2C5H0"/>
<dbReference type="Pfam" id="PF00581">
    <property type="entry name" value="Rhodanese"/>
    <property type="match status" value="1"/>
</dbReference>
<dbReference type="InterPro" id="IPR036873">
    <property type="entry name" value="Rhodanese-like_dom_sf"/>
</dbReference>
<dbReference type="EMBL" id="MCGO01000029">
    <property type="protein sequence ID" value="ORY42186.1"/>
    <property type="molecule type" value="Genomic_DNA"/>
</dbReference>
<dbReference type="GO" id="GO:0004725">
    <property type="term" value="F:protein tyrosine phosphatase activity"/>
    <property type="evidence" value="ECO:0007669"/>
    <property type="project" value="TreeGrafter"/>
</dbReference>
<dbReference type="SUPFAM" id="SSF52821">
    <property type="entry name" value="Rhodanese/Cell cycle control phosphatase"/>
    <property type="match status" value="1"/>
</dbReference>
<keyword evidence="3" id="KW-1185">Reference proteome</keyword>
<proteinExistence type="predicted"/>
<protein>
    <submittedName>
        <fullName evidence="2">Rhodanese-like protein</fullName>
    </submittedName>
</protein>
<reference evidence="2 3" key="1">
    <citation type="submission" date="2016-07" db="EMBL/GenBank/DDBJ databases">
        <title>Pervasive Adenine N6-methylation of Active Genes in Fungi.</title>
        <authorList>
            <consortium name="DOE Joint Genome Institute"/>
            <person name="Mondo S.J."/>
            <person name="Dannebaum R.O."/>
            <person name="Kuo R.C."/>
            <person name="Labutti K."/>
            <person name="Haridas S."/>
            <person name="Kuo A."/>
            <person name="Salamov A."/>
            <person name="Ahrendt S.R."/>
            <person name="Lipzen A."/>
            <person name="Sullivan W."/>
            <person name="Andreopoulos W.B."/>
            <person name="Clum A."/>
            <person name="Lindquist E."/>
            <person name="Daum C."/>
            <person name="Ramamoorthy G.K."/>
            <person name="Gryganskyi A."/>
            <person name="Culley D."/>
            <person name="Magnuson J.K."/>
            <person name="James T.Y."/>
            <person name="O'Malley M.A."/>
            <person name="Stajich J.E."/>
            <person name="Spatafora J.W."/>
            <person name="Visel A."/>
            <person name="Grigoriev I.V."/>
        </authorList>
    </citation>
    <scope>NUCLEOTIDE SEQUENCE [LARGE SCALE GENOMIC DNA]</scope>
    <source>
        <strain evidence="2 3">JEL800</strain>
    </source>
</reference>
<dbReference type="InterPro" id="IPR001763">
    <property type="entry name" value="Rhodanese-like_dom"/>
</dbReference>
<dbReference type="Gene3D" id="3.40.250.10">
    <property type="entry name" value="Rhodanese-like domain"/>
    <property type="match status" value="1"/>
</dbReference>
<dbReference type="PANTHER" id="PTHR10828:SF38">
    <property type="entry name" value="ARSENICAL-RESISTANCE PROTEIN 2-RELATED"/>
    <property type="match status" value="1"/>
</dbReference>
<accession>A0A1Y2C5H0</accession>
<dbReference type="PANTHER" id="PTHR10828">
    <property type="entry name" value="M-PHASE INDUCER PHOSPHATASE DUAL SPECIFICITY PHOSPHATASE CDC25"/>
    <property type="match status" value="1"/>
</dbReference>
<dbReference type="STRING" id="329046.A0A1Y2C5H0"/>
<dbReference type="GO" id="GO:0005634">
    <property type="term" value="C:nucleus"/>
    <property type="evidence" value="ECO:0007669"/>
    <property type="project" value="TreeGrafter"/>
</dbReference>
<dbReference type="Proteomes" id="UP000193642">
    <property type="component" value="Unassembled WGS sequence"/>
</dbReference>
<dbReference type="PROSITE" id="PS50206">
    <property type="entry name" value="RHODANESE_3"/>
    <property type="match status" value="1"/>
</dbReference>
<dbReference type="OrthoDB" id="102559at2759"/>
<evidence type="ECO:0000259" key="1">
    <source>
        <dbReference type="PROSITE" id="PS50206"/>
    </source>
</evidence>